<accession>A0A081C3K6</accession>
<dbReference type="AlphaFoldDB" id="A0A081C3K6"/>
<reference evidence="1 2" key="1">
    <citation type="journal article" date="2015" name="PeerJ">
        <title>First genomic representation of candidate bacterial phylum KSB3 points to enhanced environmental sensing as a trigger of wastewater bulking.</title>
        <authorList>
            <person name="Sekiguchi Y."/>
            <person name="Ohashi A."/>
            <person name="Parks D.H."/>
            <person name="Yamauchi T."/>
            <person name="Tyson G.W."/>
            <person name="Hugenholtz P."/>
        </authorList>
    </citation>
    <scope>NUCLEOTIDE SEQUENCE [LARGE SCALE GENOMIC DNA]</scope>
</reference>
<protein>
    <submittedName>
        <fullName evidence="1">Uncharacterized protein</fullName>
    </submittedName>
</protein>
<sequence length="188" mass="21352">MSQPSHEKDHQAMAWLEQFSRQIDDDPDMLEALPIAEIRVELQALGVNVEGFHTRLAKTLRSAKLKQTANTLIQWISPIWQPQWVGQFVGAGDIPEQTHTFRLEHGAIDISCSWKPQSGDTPAYLELSWKADIVMEGEFWCRFIHPDTRVVLADVLLGTSKEGGKYFTHQELGFDPSQEAWSIVILVK</sequence>
<keyword evidence="2" id="KW-1185">Reference proteome</keyword>
<organism evidence="1 2">
    <name type="scientific">Vecturithrix granuli</name>
    <dbReference type="NCBI Taxonomy" id="1499967"/>
    <lineage>
        <taxon>Bacteria</taxon>
        <taxon>Candidatus Moduliflexota</taxon>
        <taxon>Candidatus Vecturitrichia</taxon>
        <taxon>Candidatus Vecturitrichales</taxon>
        <taxon>Candidatus Vecturitrichaceae</taxon>
        <taxon>Candidatus Vecturithrix</taxon>
    </lineage>
</organism>
<gene>
    <name evidence="1" type="ORF">U27_06137</name>
</gene>
<name>A0A081C3K6_VECG1</name>
<dbReference type="STRING" id="1499967.U27_06137"/>
<dbReference type="HOGENOM" id="CLU_1438472_0_0_0"/>
<evidence type="ECO:0000313" key="1">
    <source>
        <dbReference type="EMBL" id="GAK59161.1"/>
    </source>
</evidence>
<evidence type="ECO:0000313" key="2">
    <source>
        <dbReference type="Proteomes" id="UP000030661"/>
    </source>
</evidence>
<dbReference type="Proteomes" id="UP000030661">
    <property type="component" value="Unassembled WGS sequence"/>
</dbReference>
<dbReference type="EMBL" id="DF820469">
    <property type="protein sequence ID" value="GAK59161.1"/>
    <property type="molecule type" value="Genomic_DNA"/>
</dbReference>
<proteinExistence type="predicted"/>